<dbReference type="EMBL" id="KN846959">
    <property type="protein sequence ID" value="KIW66857.1"/>
    <property type="molecule type" value="Genomic_DNA"/>
</dbReference>
<dbReference type="Proteomes" id="UP000054266">
    <property type="component" value="Unassembled WGS sequence"/>
</dbReference>
<sequence>MSAGSYFQRWQCSSFFLIYGVLFTWWLLPLPHTLITCRSSDLLSPPPGRVITMTWPTIIILSLLLGQALAGYDSGYWTPSPTTTQWWTPTTTSYWSTWTPTSTYTTWYTQQNVIVTVTSYLPCPVTSTVVYWECCDQCQNDCYYPPTTYEPGGWVGTTTVTSYTTTTPGAQILQTITSNGLVIVMVSSEVAAQTQTPSVVYQVSNQAAAPVQEGIWSTFWSMGILLALTATIMILL</sequence>
<reference evidence="2 3" key="1">
    <citation type="submission" date="2015-01" db="EMBL/GenBank/DDBJ databases">
        <title>The Genome Sequence of Capronia semiimmersa CBS27337.</title>
        <authorList>
            <consortium name="The Broad Institute Genomics Platform"/>
            <person name="Cuomo C."/>
            <person name="de Hoog S."/>
            <person name="Gorbushina A."/>
            <person name="Stielow B."/>
            <person name="Teixiera M."/>
            <person name="Abouelleil A."/>
            <person name="Chapman S.B."/>
            <person name="Priest M."/>
            <person name="Young S.K."/>
            <person name="Wortman J."/>
            <person name="Nusbaum C."/>
            <person name="Birren B."/>
        </authorList>
    </citation>
    <scope>NUCLEOTIDE SEQUENCE [LARGE SCALE GENOMIC DNA]</scope>
    <source>
        <strain evidence="2 3">CBS 27337</strain>
    </source>
</reference>
<keyword evidence="1" id="KW-0812">Transmembrane</keyword>
<dbReference type="HOGENOM" id="CLU_102604_0_0_1"/>
<protein>
    <submittedName>
        <fullName evidence="2">Uncharacterized protein</fullName>
    </submittedName>
</protein>
<feature type="transmembrane region" description="Helical" evidence="1">
    <location>
        <begin position="12"/>
        <end position="30"/>
    </location>
</feature>
<evidence type="ECO:0000256" key="1">
    <source>
        <dbReference type="SAM" id="Phobius"/>
    </source>
</evidence>
<keyword evidence="3" id="KW-1185">Reference proteome</keyword>
<gene>
    <name evidence="2" type="ORF">PV04_06149</name>
</gene>
<organism evidence="2 3">
    <name type="scientific">Phialophora macrospora</name>
    <dbReference type="NCBI Taxonomy" id="1851006"/>
    <lineage>
        <taxon>Eukaryota</taxon>
        <taxon>Fungi</taxon>
        <taxon>Dikarya</taxon>
        <taxon>Ascomycota</taxon>
        <taxon>Pezizomycotina</taxon>
        <taxon>Eurotiomycetes</taxon>
        <taxon>Chaetothyriomycetidae</taxon>
        <taxon>Chaetothyriales</taxon>
        <taxon>Herpotrichiellaceae</taxon>
        <taxon>Phialophora</taxon>
    </lineage>
</organism>
<feature type="transmembrane region" description="Helical" evidence="1">
    <location>
        <begin position="50"/>
        <end position="70"/>
    </location>
</feature>
<proteinExistence type="predicted"/>
<name>A0A0D2DXK9_9EURO</name>
<evidence type="ECO:0000313" key="3">
    <source>
        <dbReference type="Proteomes" id="UP000054266"/>
    </source>
</evidence>
<accession>A0A0D2DXK9</accession>
<keyword evidence="1" id="KW-1133">Transmembrane helix</keyword>
<keyword evidence="1" id="KW-0472">Membrane</keyword>
<evidence type="ECO:0000313" key="2">
    <source>
        <dbReference type="EMBL" id="KIW66857.1"/>
    </source>
</evidence>
<dbReference type="AlphaFoldDB" id="A0A0D2DXK9"/>
<feature type="transmembrane region" description="Helical" evidence="1">
    <location>
        <begin position="214"/>
        <end position="235"/>
    </location>
</feature>